<dbReference type="InterPro" id="IPR057948">
    <property type="entry name" value="TPR_TRIP12_N"/>
</dbReference>
<comment type="similarity">
    <text evidence="2">Belongs to the UPL family. K-HECT subfamily.</text>
</comment>
<keyword evidence="11" id="KW-1185">Reference proteome</keyword>
<evidence type="ECO:0000256" key="8">
    <source>
        <dbReference type="SAM" id="MobiDB-lite"/>
    </source>
</evidence>
<sequence>METRSRKRAEATSAAPTANNNSSSSATATATATRSSKRARLLTTTPTSTPVAAAAVAAAAATSSQSSISTRSRSAAKTTTTAANMDSVTESSGSRRRSGGSGNNRGGSERDNSDKGKEKEHEIRVRDRERERESREHERSLGLNMDGAGAGGAADDEDNDSEGGVGILHQNLTSASSALQGLLRKLGAGLDDLLPSSAMGSGSGSHQSGRLKKILSGLRADGEEGRQVEALTQLCDMLSIGTEESLSTFSVDSFVPVLVGLLNHESNPDIMLLAARALTHLCDVLPSSCAAVVHYGAVSCFCARLLTIEYMDLAEQSLQALKKISQEHPTACLRAGALMAVLSYLDFFSTGVQRVALSTAANMCKKLPSDAADFVMEAVPLLTNLLQYHDSKVLEHASVCLTRIAEAFASSPDKLDELCNHGLVTQAASLISTSNAGGGQASLSAPTYTGLIRLLSTCASGSPLGAKTLLLLGISGILKDILAGAGISTNASVSPALSRPAEQIFEIVNLANELLPPLPQGTISLPASSNLFMKGPVVKKSSVGSSGKQEDTNGNAPEVSAREKLLNDQPELLQQFGMDLLPILIQIYGSSVNGPVRHKCLSVIGKLMYFSNAEMIQSLLSTTNISSFLAGVLAWKDPHVLVPALQIAEILMEKLPGTFSKMFVREGVVHAVDQLILAGNPNTGPAQASPIEKDNDSAPGASSRSRRYRRRSGNSNPDGNASEESKNPGSVNIGSPPSSVEIPSVNSNLRMAVSSCAKAFKDKYFPSDPGSAEVGVTDDLLHLKDLCMKLNVGVDDQKTKAKGKSKASGSRLADNSANKEEYLLGVISEMLGELSKGDGVSTFEFIGSGVVAALLNYFSCGYFSKERISEANLPKLRQQALRRFKSFIAVALPSSIDEEGATPMTVLVQKLQNALSSLERFPVVLSHSPRSSGGSARLSSGLSALSQPFKLRLCRAQGEKSLRDYSSNVVLIDPLASLAAVEEFLWPRVQRGDSGQKSSVSAGNSESGTTPTGAGASSPSTSTPAAATRRHSTRSRSSVNIGDASKKDPAQEKSTSSSKGKGKAVLRPTQEEGRGPQTRNAARRRAALDKDAQMKPVNGDSTSEDEELDISPVEIDDALVIEDDDISDDEDDDHEDVLRDDSLPVCMPDKVHDVKLGDSAEDSAVAPAASDSQTNPVSGSSSRAATARGSDSADFRTGNSYGSRGAMSFAAAAMAGLGSANGRGLRGGRDRQGRPLYGSSNDPPKLIFTAGGKQLNRHLTIYQAVQRQLVLDEDDDDRYAGSDLISSDGSRMWSDICTITYQRSESQTDRASVGGSSSHTTLKSTKPGSTSGSNSDTQLHRMSLLDSILQGELPCDLEKTNPTYNIMALLRVLEGLNQLAPRLRAQIVSDNFAEGKILSMDELSTTGARVPSEEFVNSKLTPKLARQIQDALALCSGSLPSWCYQLTKACPFLFPFETRRQYFYSTAFGLSRALYRLQQQQGADGHGSANEREVRVGRLQRQKVRVSRNRILDSAAKVMEMYSSQKAVLEVEYFGEVGTGLGPTLEFYTLLSHDLQKAGLGMWRTNSSSEKHSMEIDGDQHKNGKTDSADGDLVNAPLGLFPRPWPPNADAADGSQLSKAIEYFRLVGRVMAKALQDGRLLDLPLSTAFYKLVLGQELDLHDILTYDAELGKHLQELHVLVCRKQNLESTSGDSSEAVADLRLRGASIEDLCLDFTLPGYPDYILKPGDENVDIYNLEEYISLVVDATVKTGIMRQMEAFRAGFNQVFDISSLQIFTPHELDYLLCGRRELWEAETLADHIKFDHGYTAKSPAIVNLLEIMGEFTPEQQRAFCQFVTGAPRLPPGGLAVLNPKLTIVRKHSSTAANTASNGTGLSESADDDLPSVMTCANYLKLPPYSTKDIMYKKLVYAISEGQGSFDLS</sequence>
<dbReference type="FunFam" id="3.90.1750.10:FF:000048">
    <property type="entry name" value="E3 ubiquitin-protein ligase UPL3"/>
    <property type="match status" value="1"/>
</dbReference>
<dbReference type="InterPro" id="IPR000569">
    <property type="entry name" value="HECT_dom"/>
</dbReference>
<dbReference type="SUPFAM" id="SSF48371">
    <property type="entry name" value="ARM repeat"/>
    <property type="match status" value="1"/>
</dbReference>
<dbReference type="GO" id="GO:0061630">
    <property type="term" value="F:ubiquitin protein ligase activity"/>
    <property type="evidence" value="ECO:0007669"/>
    <property type="project" value="UniProtKB-EC"/>
</dbReference>
<feature type="compositionally biased region" description="Acidic residues" evidence="8">
    <location>
        <begin position="1102"/>
        <end position="1135"/>
    </location>
</feature>
<dbReference type="EC" id="2.3.2.26" evidence="3"/>
<dbReference type="Pfam" id="PF00632">
    <property type="entry name" value="HECT"/>
    <property type="match status" value="1"/>
</dbReference>
<feature type="region of interest" description="Disordered" evidence="8">
    <location>
        <begin position="991"/>
        <end position="1149"/>
    </location>
</feature>
<evidence type="ECO:0000256" key="3">
    <source>
        <dbReference type="ARBA" id="ARBA00012485"/>
    </source>
</evidence>
<dbReference type="InterPro" id="IPR016024">
    <property type="entry name" value="ARM-type_fold"/>
</dbReference>
<accession>A0AAW2BSM0</accession>
<dbReference type="Gene3D" id="3.30.2410.10">
    <property type="entry name" value="Hect, E3 ligase catalytic domain"/>
    <property type="match status" value="1"/>
</dbReference>
<feature type="compositionally biased region" description="Basic and acidic residues" evidence="8">
    <location>
        <begin position="1"/>
        <end position="10"/>
    </location>
</feature>
<protein>
    <recommendedName>
        <fullName evidence="3">HECT-type E3 ubiquitin transferase</fullName>
        <ecNumber evidence="3">2.3.2.26</ecNumber>
    </recommendedName>
</protein>
<evidence type="ECO:0000256" key="4">
    <source>
        <dbReference type="ARBA" id="ARBA00022679"/>
    </source>
</evidence>
<evidence type="ECO:0000256" key="1">
    <source>
        <dbReference type="ARBA" id="ARBA00000885"/>
    </source>
</evidence>
<dbReference type="EMBL" id="JAZDWU010000010">
    <property type="protein sequence ID" value="KAK9987769.1"/>
    <property type="molecule type" value="Genomic_DNA"/>
</dbReference>
<feature type="compositionally biased region" description="Polar residues" evidence="8">
    <location>
        <begin position="1314"/>
        <end position="1337"/>
    </location>
</feature>
<dbReference type="SMART" id="SM00119">
    <property type="entry name" value="HECTc"/>
    <property type="match status" value="1"/>
</dbReference>
<evidence type="ECO:0000259" key="9">
    <source>
        <dbReference type="PROSITE" id="PS50237"/>
    </source>
</evidence>
<dbReference type="SMART" id="SM00185">
    <property type="entry name" value="ARM"/>
    <property type="match status" value="3"/>
</dbReference>
<dbReference type="InterPro" id="IPR011989">
    <property type="entry name" value="ARM-like"/>
</dbReference>
<feature type="compositionally biased region" description="Polar residues" evidence="8">
    <location>
        <begin position="993"/>
        <end position="1006"/>
    </location>
</feature>
<keyword evidence="4" id="KW-0808">Transferase</keyword>
<dbReference type="PANTHER" id="PTHR45670:SF1">
    <property type="entry name" value="E3 UBIQUITIN-PROTEIN LIGASE HECTD1"/>
    <property type="match status" value="1"/>
</dbReference>
<dbReference type="FunFam" id="1.25.10.10:FF:000689">
    <property type="entry name" value="HECT ubiquitin protein ligase family protein KAK"/>
    <property type="match status" value="1"/>
</dbReference>
<feature type="region of interest" description="Disordered" evidence="8">
    <location>
        <begin position="682"/>
        <end position="742"/>
    </location>
</feature>
<feature type="compositionally biased region" description="Low complexity" evidence="8">
    <location>
        <begin position="1007"/>
        <end position="1027"/>
    </location>
</feature>
<keyword evidence="6 7" id="KW-0833">Ubl conjugation pathway</keyword>
<dbReference type="FunFam" id="3.30.2410.10:FF:000007">
    <property type="entry name" value="Putative E3 ubiquitin-protein ligase HECTD1"/>
    <property type="match status" value="1"/>
</dbReference>
<evidence type="ECO:0000256" key="7">
    <source>
        <dbReference type="PROSITE-ProRule" id="PRU00104"/>
    </source>
</evidence>
<dbReference type="PANTHER" id="PTHR45670">
    <property type="entry name" value="E3 UBIQUITIN-PROTEIN LIGASE TRIP12"/>
    <property type="match status" value="1"/>
</dbReference>
<feature type="compositionally biased region" description="Basic and acidic residues" evidence="8">
    <location>
        <begin position="107"/>
        <end position="140"/>
    </location>
</feature>
<feature type="region of interest" description="Disordered" evidence="8">
    <location>
        <begin position="1307"/>
        <end position="1337"/>
    </location>
</feature>
<feature type="compositionally biased region" description="Low complexity" evidence="8">
    <location>
        <begin position="11"/>
        <end position="34"/>
    </location>
</feature>
<dbReference type="Pfam" id="PF25579">
    <property type="entry name" value="TPR_TRIP12_N"/>
    <property type="match status" value="1"/>
</dbReference>
<feature type="domain" description="HECT" evidence="9">
    <location>
        <begin position="1526"/>
        <end position="1921"/>
    </location>
</feature>
<proteinExistence type="inferred from homology"/>
<feature type="active site" description="Glycyl thioester intermediate" evidence="7">
    <location>
        <position position="1888"/>
    </location>
</feature>
<dbReference type="InterPro" id="IPR045322">
    <property type="entry name" value="HECTD1/TRIP12-like"/>
</dbReference>
<evidence type="ECO:0000313" key="11">
    <source>
        <dbReference type="Proteomes" id="UP001459277"/>
    </source>
</evidence>
<dbReference type="CDD" id="cd00078">
    <property type="entry name" value="HECTc"/>
    <property type="match status" value="1"/>
</dbReference>
<evidence type="ECO:0000256" key="5">
    <source>
        <dbReference type="ARBA" id="ARBA00022737"/>
    </source>
</evidence>
<dbReference type="GO" id="GO:0000209">
    <property type="term" value="P:protein polyubiquitination"/>
    <property type="evidence" value="ECO:0007669"/>
    <property type="project" value="TreeGrafter"/>
</dbReference>
<feature type="region of interest" description="Disordered" evidence="8">
    <location>
        <begin position="1220"/>
        <end position="1244"/>
    </location>
</feature>
<feature type="compositionally biased region" description="Polar residues" evidence="8">
    <location>
        <begin position="727"/>
        <end position="738"/>
    </location>
</feature>
<comment type="caution">
    <text evidence="10">The sequence shown here is derived from an EMBL/GenBank/DDBJ whole genome shotgun (WGS) entry which is preliminary data.</text>
</comment>
<dbReference type="InterPro" id="IPR000225">
    <property type="entry name" value="Armadillo"/>
</dbReference>
<dbReference type="Gene3D" id="3.90.1750.10">
    <property type="entry name" value="Hect, E3 ligase catalytic domains"/>
    <property type="match status" value="1"/>
</dbReference>
<dbReference type="GO" id="GO:0043161">
    <property type="term" value="P:proteasome-mediated ubiquitin-dependent protein catabolic process"/>
    <property type="evidence" value="ECO:0007669"/>
    <property type="project" value="TreeGrafter"/>
</dbReference>
<evidence type="ECO:0000313" key="10">
    <source>
        <dbReference type="EMBL" id="KAK9987769.1"/>
    </source>
</evidence>
<gene>
    <name evidence="10" type="ORF">SO802_028008</name>
</gene>
<feature type="compositionally biased region" description="Low complexity" evidence="8">
    <location>
        <begin position="1178"/>
        <end position="1192"/>
    </location>
</feature>
<dbReference type="SUPFAM" id="SSF56204">
    <property type="entry name" value="Hect, E3 ligase catalytic domain"/>
    <property type="match status" value="1"/>
</dbReference>
<feature type="region of interest" description="Disordered" evidence="8">
    <location>
        <begin position="1"/>
        <end position="167"/>
    </location>
</feature>
<evidence type="ECO:0000256" key="2">
    <source>
        <dbReference type="ARBA" id="ARBA00006331"/>
    </source>
</evidence>
<dbReference type="InterPro" id="IPR035983">
    <property type="entry name" value="Hect_E3_ubiquitin_ligase"/>
</dbReference>
<feature type="compositionally biased region" description="Low complexity" evidence="8">
    <location>
        <begin position="43"/>
        <end position="83"/>
    </location>
</feature>
<dbReference type="PROSITE" id="PS50237">
    <property type="entry name" value="HECT"/>
    <property type="match status" value="1"/>
</dbReference>
<feature type="region of interest" description="Disordered" evidence="8">
    <location>
        <begin position="1161"/>
        <end position="1196"/>
    </location>
</feature>
<reference evidence="10 11" key="1">
    <citation type="submission" date="2024-01" db="EMBL/GenBank/DDBJ databases">
        <title>A telomere-to-telomere, gap-free genome of sweet tea (Lithocarpus litseifolius).</title>
        <authorList>
            <person name="Zhou J."/>
        </authorList>
    </citation>
    <scope>NUCLEOTIDE SEQUENCE [LARGE SCALE GENOMIC DNA]</scope>
    <source>
        <strain evidence="10">Zhou-2022a</strain>
        <tissue evidence="10">Leaf</tissue>
    </source>
</reference>
<organism evidence="10 11">
    <name type="scientific">Lithocarpus litseifolius</name>
    <dbReference type="NCBI Taxonomy" id="425828"/>
    <lineage>
        <taxon>Eukaryota</taxon>
        <taxon>Viridiplantae</taxon>
        <taxon>Streptophyta</taxon>
        <taxon>Embryophyta</taxon>
        <taxon>Tracheophyta</taxon>
        <taxon>Spermatophyta</taxon>
        <taxon>Magnoliopsida</taxon>
        <taxon>eudicotyledons</taxon>
        <taxon>Gunneridae</taxon>
        <taxon>Pentapetalae</taxon>
        <taxon>rosids</taxon>
        <taxon>fabids</taxon>
        <taxon>Fagales</taxon>
        <taxon>Fagaceae</taxon>
        <taxon>Lithocarpus</taxon>
    </lineage>
</organism>
<comment type="catalytic activity">
    <reaction evidence="1">
        <text>S-ubiquitinyl-[E2 ubiquitin-conjugating enzyme]-L-cysteine + [acceptor protein]-L-lysine = [E2 ubiquitin-conjugating enzyme]-L-cysteine + N(6)-ubiquitinyl-[acceptor protein]-L-lysine.</text>
        <dbReference type="EC" id="2.3.2.26"/>
    </reaction>
</comment>
<dbReference type="Proteomes" id="UP001459277">
    <property type="component" value="Unassembled WGS sequence"/>
</dbReference>
<keyword evidence="5" id="KW-0677">Repeat</keyword>
<dbReference type="Gene3D" id="1.25.10.10">
    <property type="entry name" value="Leucine-rich Repeat Variant"/>
    <property type="match status" value="1"/>
</dbReference>
<evidence type="ECO:0000256" key="6">
    <source>
        <dbReference type="ARBA" id="ARBA00022786"/>
    </source>
</evidence>
<name>A0AAW2BSM0_9ROSI</name>